<reference evidence="2" key="1">
    <citation type="submission" date="2025-08" db="UniProtKB">
        <authorList>
            <consortium name="Ensembl"/>
        </authorList>
    </citation>
    <scope>IDENTIFICATION</scope>
</reference>
<feature type="domain" description="Formin GTPase-binding" evidence="1">
    <location>
        <begin position="43"/>
        <end position="93"/>
    </location>
</feature>
<keyword evidence="3" id="KW-1185">Reference proteome</keyword>
<dbReference type="InterPro" id="IPR016024">
    <property type="entry name" value="ARM-type_fold"/>
</dbReference>
<name>A0A3Q2NRF9_FUNHE</name>
<dbReference type="GO" id="GO:0030036">
    <property type="term" value="P:actin cytoskeleton organization"/>
    <property type="evidence" value="ECO:0007669"/>
    <property type="project" value="InterPro"/>
</dbReference>
<dbReference type="STRING" id="8078.ENSFHEP00000001699"/>
<dbReference type="GeneTree" id="ENSGT00940000156452"/>
<evidence type="ECO:0000259" key="1">
    <source>
        <dbReference type="Pfam" id="PF06371"/>
    </source>
</evidence>
<proteinExistence type="predicted"/>
<dbReference type="PANTHER" id="PTHR45725">
    <property type="entry name" value="FORMIN HOMOLOGY 2 FAMILY MEMBER"/>
    <property type="match status" value="1"/>
</dbReference>
<dbReference type="AlphaFoldDB" id="A0A3Q2NRF9"/>
<reference evidence="2" key="2">
    <citation type="submission" date="2025-09" db="UniProtKB">
        <authorList>
            <consortium name="Ensembl"/>
        </authorList>
    </citation>
    <scope>IDENTIFICATION</scope>
</reference>
<organism evidence="2 3">
    <name type="scientific">Fundulus heteroclitus</name>
    <name type="common">Killifish</name>
    <name type="synonym">Mummichog</name>
    <dbReference type="NCBI Taxonomy" id="8078"/>
    <lineage>
        <taxon>Eukaryota</taxon>
        <taxon>Metazoa</taxon>
        <taxon>Chordata</taxon>
        <taxon>Craniata</taxon>
        <taxon>Vertebrata</taxon>
        <taxon>Euteleostomi</taxon>
        <taxon>Actinopterygii</taxon>
        <taxon>Neopterygii</taxon>
        <taxon>Teleostei</taxon>
        <taxon>Neoteleostei</taxon>
        <taxon>Acanthomorphata</taxon>
        <taxon>Ovalentaria</taxon>
        <taxon>Atherinomorphae</taxon>
        <taxon>Cyprinodontiformes</taxon>
        <taxon>Fundulidae</taxon>
        <taxon>Fundulus</taxon>
    </lineage>
</organism>
<accession>A0A3Q2NRF9</accession>
<evidence type="ECO:0000313" key="3">
    <source>
        <dbReference type="Proteomes" id="UP000265000"/>
    </source>
</evidence>
<protein>
    <recommendedName>
        <fullName evidence="1">Formin GTPase-binding domain-containing protein</fullName>
    </recommendedName>
</protein>
<dbReference type="Pfam" id="PF06371">
    <property type="entry name" value="Drf_GBD"/>
    <property type="match status" value="1"/>
</dbReference>
<dbReference type="Proteomes" id="UP000265000">
    <property type="component" value="Unplaced"/>
</dbReference>
<dbReference type="GO" id="GO:0003779">
    <property type="term" value="F:actin binding"/>
    <property type="evidence" value="ECO:0007669"/>
    <property type="project" value="InterPro"/>
</dbReference>
<dbReference type="GO" id="GO:0001725">
    <property type="term" value="C:stress fiber"/>
    <property type="evidence" value="ECO:0007669"/>
    <property type="project" value="TreeGrafter"/>
</dbReference>
<dbReference type="SUPFAM" id="SSF48371">
    <property type="entry name" value="ARM repeat"/>
    <property type="match status" value="1"/>
</dbReference>
<evidence type="ECO:0000313" key="2">
    <source>
        <dbReference type="Ensembl" id="ENSFHEP00000001699.1"/>
    </source>
</evidence>
<dbReference type="Ensembl" id="ENSFHET00000013433.1">
    <property type="protein sequence ID" value="ENSFHEP00000001699.1"/>
    <property type="gene ID" value="ENSFHEG00000002452.1"/>
</dbReference>
<dbReference type="PANTHER" id="PTHR45725:SF16">
    <property type="entry name" value="DISHEVELED-ASSOCIATED ACTIVATOR OF MORPHOGENESIS 1"/>
    <property type="match status" value="1"/>
</dbReference>
<dbReference type="InterPro" id="IPR051425">
    <property type="entry name" value="Formin_Homology"/>
</dbReference>
<sequence>MTSTGKQPRGLAALFPCCYRESDQPEITYCHENVMQMEPTIPMPPLQELDAKFTEVVDELGLPEQQRAAMFAMPAEKKWQIYCSRKMVRNFTKSPSQLKSVLC</sequence>
<dbReference type="GO" id="GO:0031267">
    <property type="term" value="F:small GTPase binding"/>
    <property type="evidence" value="ECO:0007669"/>
    <property type="project" value="InterPro"/>
</dbReference>
<dbReference type="InterPro" id="IPR010473">
    <property type="entry name" value="GTPase-bd"/>
</dbReference>